<dbReference type="AlphaFoldDB" id="X8DDZ9"/>
<comment type="caution">
    <text evidence="1">The sequence shown here is derived from an EMBL/GenBank/DDBJ whole genome shotgun (WGS) entry which is preliminary data.</text>
</comment>
<reference evidence="1" key="1">
    <citation type="submission" date="2014-01" db="EMBL/GenBank/DDBJ databases">
        <authorList>
            <person name="Brown-Elliot B."/>
            <person name="Wallace R."/>
            <person name="Lenaerts A."/>
            <person name="Ordway D."/>
            <person name="DeGroote M.A."/>
            <person name="Parker T."/>
            <person name="Sizemore C."/>
            <person name="Tallon L.J."/>
            <person name="Sadzewicz L.K."/>
            <person name="Sengamalay N."/>
            <person name="Fraser C.M."/>
            <person name="Hine E."/>
            <person name="Shefchek K.A."/>
            <person name="Das S.P."/>
            <person name="Tettelin H."/>
        </authorList>
    </citation>
    <scope>NUCLEOTIDE SEQUENCE [LARGE SCALE GENOMIC DNA]</scope>
    <source>
        <strain evidence="1">4042</strain>
    </source>
</reference>
<name>X8DDZ9_MYCXE</name>
<accession>X8DDZ9</accession>
<dbReference type="Pfam" id="PF09859">
    <property type="entry name" value="Oxygenase-NA"/>
    <property type="match status" value="1"/>
</dbReference>
<dbReference type="InterPro" id="IPR018655">
    <property type="entry name" value="DUF2086"/>
</dbReference>
<organism evidence="1">
    <name type="scientific">Mycobacterium xenopi 4042</name>
    <dbReference type="NCBI Taxonomy" id="1299334"/>
    <lineage>
        <taxon>Bacteria</taxon>
        <taxon>Bacillati</taxon>
        <taxon>Actinomycetota</taxon>
        <taxon>Actinomycetes</taxon>
        <taxon>Mycobacteriales</taxon>
        <taxon>Mycobacteriaceae</taxon>
        <taxon>Mycobacterium</taxon>
    </lineage>
</organism>
<dbReference type="EMBL" id="JAOB01000026">
    <property type="protein sequence ID" value="EUA65720.1"/>
    <property type="molecule type" value="Genomic_DNA"/>
</dbReference>
<protein>
    <submittedName>
        <fullName evidence="1">Uncharacterized protein</fullName>
    </submittedName>
</protein>
<gene>
    <name evidence="1" type="ORF">I553_8102</name>
</gene>
<proteinExistence type="predicted"/>
<dbReference type="PATRIC" id="fig|1299334.3.peg.2264"/>
<evidence type="ECO:0000313" key="1">
    <source>
        <dbReference type="EMBL" id="EUA65720.1"/>
    </source>
</evidence>
<sequence length="109" mass="12753">MAHARRLRRLGSDRRTRQRLWRRAAPRLLTRAEAARLRTLYAHDKLFRATVDMGRHRYGAGEYRYFREPYPEPIACLKEALYPRLLPIARDWWASSAGATRGRTASLTG</sequence>